<dbReference type="Proteomes" id="UP000660885">
    <property type="component" value="Unassembled WGS sequence"/>
</dbReference>
<dbReference type="PANTHER" id="PTHR33711:SF9">
    <property type="entry name" value="PROTOCATECHUATE 3,4-DIOXYGENASE ALPHA CHAIN"/>
    <property type="match status" value="1"/>
</dbReference>
<dbReference type="EC" id="1.13.11.3" evidence="5"/>
<dbReference type="PANTHER" id="PTHR33711">
    <property type="entry name" value="DIOXYGENASE, PUTATIVE (AFU_ORTHOLOGUE AFUA_2G02910)-RELATED"/>
    <property type="match status" value="1"/>
</dbReference>
<dbReference type="NCBIfam" id="TIGR02423">
    <property type="entry name" value="protocat_alph"/>
    <property type="match status" value="1"/>
</dbReference>
<evidence type="ECO:0000256" key="3">
    <source>
        <dbReference type="ARBA" id="ARBA00023002"/>
    </source>
</evidence>
<keyword evidence="3 5" id="KW-0560">Oxidoreductase</keyword>
<protein>
    <submittedName>
        <fullName evidence="5">Protocatechuate 3,4-dioxygenase subunit alpha</fullName>
        <ecNumber evidence="5">1.13.11.3</ecNumber>
    </submittedName>
</protein>
<dbReference type="InterPro" id="IPR050770">
    <property type="entry name" value="Intradiol_RC_Dioxygenase"/>
</dbReference>
<dbReference type="Gene3D" id="2.60.130.10">
    <property type="entry name" value="Aromatic compound dioxygenase"/>
    <property type="match status" value="1"/>
</dbReference>
<organism evidence="5 6">
    <name type="scientific">Belnapia arida</name>
    <dbReference type="NCBI Taxonomy" id="2804533"/>
    <lineage>
        <taxon>Bacteria</taxon>
        <taxon>Pseudomonadati</taxon>
        <taxon>Pseudomonadota</taxon>
        <taxon>Alphaproteobacteria</taxon>
        <taxon>Acetobacterales</taxon>
        <taxon>Roseomonadaceae</taxon>
        <taxon>Belnapia</taxon>
    </lineage>
</organism>
<dbReference type="Pfam" id="PF00775">
    <property type="entry name" value="Dioxygenase_C"/>
    <property type="match status" value="1"/>
</dbReference>
<comment type="caution">
    <text evidence="5">The sequence shown here is derived from an EMBL/GenBank/DDBJ whole genome shotgun (WGS) entry which is preliminary data.</text>
</comment>
<comment type="similarity">
    <text evidence="1">Belongs to the intradiol ring-cleavage dioxygenase family.</text>
</comment>
<keyword evidence="2" id="KW-0223">Dioxygenase</keyword>
<feature type="domain" description="Intradiol ring-cleavage dioxygenases" evidence="4">
    <location>
        <begin position="19"/>
        <end position="114"/>
    </location>
</feature>
<dbReference type="SUPFAM" id="SSF49482">
    <property type="entry name" value="Aromatic compound dioxygenase"/>
    <property type="match status" value="1"/>
</dbReference>
<evidence type="ECO:0000259" key="4">
    <source>
        <dbReference type="Pfam" id="PF00775"/>
    </source>
</evidence>
<dbReference type="RefSeq" id="WP_202833530.1">
    <property type="nucleotide sequence ID" value="NZ_JAETWB010000012.1"/>
</dbReference>
<gene>
    <name evidence="5" type="primary">pcaG</name>
    <name evidence="5" type="ORF">JMJ56_19940</name>
</gene>
<dbReference type="InterPro" id="IPR012786">
    <property type="entry name" value="Protocat_dOase_a"/>
</dbReference>
<accession>A0ABS1U6M2</accession>
<reference evidence="5 6" key="1">
    <citation type="submission" date="2021-01" db="EMBL/GenBank/DDBJ databases">
        <title>Belnapia mucosa sp. nov. and Belnapia arida sp. nov., isolated from the Tabernas Desert (Almeria, Spain).</title>
        <authorList>
            <person name="Molina-Menor E."/>
            <person name="Vidal-Verdu A."/>
            <person name="Calonge A."/>
            <person name="Satari L."/>
            <person name="Pereto J."/>
            <person name="Porcar M."/>
        </authorList>
    </citation>
    <scope>NUCLEOTIDE SEQUENCE [LARGE SCALE GENOMIC DNA]</scope>
    <source>
        <strain evidence="5 6">T18</strain>
    </source>
</reference>
<evidence type="ECO:0000313" key="5">
    <source>
        <dbReference type="EMBL" id="MBL6080293.1"/>
    </source>
</evidence>
<dbReference type="GO" id="GO:0018578">
    <property type="term" value="F:protocatechuate 3,4-dioxygenase activity"/>
    <property type="evidence" value="ECO:0007669"/>
    <property type="project" value="UniProtKB-EC"/>
</dbReference>
<dbReference type="InterPro" id="IPR000627">
    <property type="entry name" value="Intradiol_dOase_C"/>
</dbReference>
<dbReference type="InterPro" id="IPR015889">
    <property type="entry name" value="Intradiol_dOase_core"/>
</dbReference>
<dbReference type="EMBL" id="JAETWB010000012">
    <property type="protein sequence ID" value="MBL6080293.1"/>
    <property type="molecule type" value="Genomic_DNA"/>
</dbReference>
<sequence length="189" mass="20888">MTPLSSHTIGPFFPRAFVREGDNDLTRTAPNATPSRAGTRIRLHGRVLREGGLPCVYAILEAWQADAAGRFRHPADPDWEYADPDFLGWGRAFTDADGRFEFHTLMPGGFLDRAPHVNLLVMASGLMRPVSTTLFFPQFVTANAADPVLGLLPPPLRPRLLAAPDNDDGYRFDIRLRGGPAEETPFFES</sequence>
<evidence type="ECO:0000256" key="2">
    <source>
        <dbReference type="ARBA" id="ARBA00022964"/>
    </source>
</evidence>
<name>A0ABS1U6M2_9PROT</name>
<evidence type="ECO:0000313" key="6">
    <source>
        <dbReference type="Proteomes" id="UP000660885"/>
    </source>
</evidence>
<keyword evidence="6" id="KW-1185">Reference proteome</keyword>
<evidence type="ECO:0000256" key="1">
    <source>
        <dbReference type="ARBA" id="ARBA00007825"/>
    </source>
</evidence>
<proteinExistence type="inferred from homology"/>